<proteinExistence type="inferred from homology"/>
<dbReference type="PANTHER" id="PTHR45916">
    <property type="entry name" value="STRUCTURAL MAINTENANCE OF CHROMOSOMES PROTEIN 5"/>
    <property type="match status" value="1"/>
</dbReference>
<dbReference type="Gene3D" id="3.40.50.300">
    <property type="entry name" value="P-loop containing nucleotide triphosphate hydrolases"/>
    <property type="match status" value="2"/>
</dbReference>
<protein>
    <recommendedName>
        <fullName evidence="2">Structural maintenance of chromosomes protein 5</fullName>
    </recommendedName>
</protein>
<evidence type="ECO:0000256" key="1">
    <source>
        <dbReference type="ARBA" id="ARBA00010171"/>
    </source>
</evidence>
<dbReference type="GO" id="GO:0003697">
    <property type="term" value="F:single-stranded DNA binding"/>
    <property type="evidence" value="ECO:0007669"/>
    <property type="project" value="TreeGrafter"/>
</dbReference>
<dbReference type="InterPro" id="IPR003395">
    <property type="entry name" value="RecF/RecN/SMC_N"/>
</dbReference>
<dbReference type="EMBL" id="JAACFV010000123">
    <property type="protein sequence ID" value="KAF7504943.1"/>
    <property type="molecule type" value="Genomic_DNA"/>
</dbReference>
<evidence type="ECO:0000256" key="4">
    <source>
        <dbReference type="SAM" id="Coils"/>
    </source>
</evidence>
<accession>A0A8H7E1S8</accession>
<feature type="coiled-coil region" evidence="4">
    <location>
        <begin position="772"/>
        <end position="799"/>
    </location>
</feature>
<feature type="region of interest" description="Disordered" evidence="5">
    <location>
        <begin position="470"/>
        <end position="496"/>
    </location>
</feature>
<feature type="compositionally biased region" description="Basic and acidic residues" evidence="5">
    <location>
        <begin position="33"/>
        <end position="42"/>
    </location>
</feature>
<dbReference type="OrthoDB" id="10254973at2759"/>
<comment type="caution">
    <text evidence="7">The sequence shown here is derived from an EMBL/GenBank/DDBJ whole genome shotgun (WGS) entry which is preliminary data.</text>
</comment>
<feature type="region of interest" description="Disordered" evidence="5">
    <location>
        <begin position="1"/>
        <end position="65"/>
    </location>
</feature>
<organism evidence="7 8">
    <name type="scientific">Endocarpon pusillum</name>
    <dbReference type="NCBI Taxonomy" id="364733"/>
    <lineage>
        <taxon>Eukaryota</taxon>
        <taxon>Fungi</taxon>
        <taxon>Dikarya</taxon>
        <taxon>Ascomycota</taxon>
        <taxon>Pezizomycotina</taxon>
        <taxon>Eurotiomycetes</taxon>
        <taxon>Chaetothyriomycetidae</taxon>
        <taxon>Verrucariales</taxon>
        <taxon>Verrucariaceae</taxon>
        <taxon>Endocarpon</taxon>
    </lineage>
</organism>
<feature type="domain" description="RecF/RecN/SMC N-terminal" evidence="6">
    <location>
        <begin position="90"/>
        <end position="1090"/>
    </location>
</feature>
<feature type="coiled-coil region" evidence="4">
    <location>
        <begin position="443"/>
        <end position="470"/>
    </location>
</feature>
<reference evidence="7" key="1">
    <citation type="submission" date="2020-02" db="EMBL/GenBank/DDBJ databases">
        <authorList>
            <person name="Palmer J.M."/>
        </authorList>
    </citation>
    <scope>NUCLEOTIDE SEQUENCE</scope>
    <source>
        <strain evidence="7">EPUS1.4</strain>
        <tissue evidence="7">Thallus</tissue>
    </source>
</reference>
<dbReference type="PANTHER" id="PTHR45916:SF1">
    <property type="entry name" value="STRUCTURAL MAINTENANCE OF CHROMOSOMES PROTEIN 5"/>
    <property type="match status" value="1"/>
</dbReference>
<dbReference type="SUPFAM" id="SSF52540">
    <property type="entry name" value="P-loop containing nucleoside triphosphate hydrolases"/>
    <property type="match status" value="2"/>
</dbReference>
<keyword evidence="3 4" id="KW-0175">Coiled coil</keyword>
<gene>
    <name evidence="7" type="ORF">GJ744_001590</name>
</gene>
<evidence type="ECO:0000313" key="8">
    <source>
        <dbReference type="Proteomes" id="UP000606974"/>
    </source>
</evidence>
<dbReference type="GO" id="GO:0030915">
    <property type="term" value="C:Smc5-Smc6 complex"/>
    <property type="evidence" value="ECO:0007669"/>
    <property type="project" value="TreeGrafter"/>
</dbReference>
<evidence type="ECO:0000256" key="2">
    <source>
        <dbReference type="ARBA" id="ARBA00018687"/>
    </source>
</evidence>
<evidence type="ECO:0000259" key="6">
    <source>
        <dbReference type="Pfam" id="PF02463"/>
    </source>
</evidence>
<evidence type="ECO:0000256" key="5">
    <source>
        <dbReference type="SAM" id="MobiDB-lite"/>
    </source>
</evidence>
<evidence type="ECO:0000313" key="7">
    <source>
        <dbReference type="EMBL" id="KAF7504943.1"/>
    </source>
</evidence>
<comment type="similarity">
    <text evidence="1">Belongs to the SMC family. SMC5 subfamily.</text>
</comment>
<feature type="compositionally biased region" description="Basic and acidic residues" evidence="5">
    <location>
        <begin position="470"/>
        <end position="486"/>
    </location>
</feature>
<feature type="region of interest" description="Disordered" evidence="5">
    <location>
        <begin position="1189"/>
        <end position="1228"/>
    </location>
</feature>
<dbReference type="AlphaFoldDB" id="A0A8H7E1S8"/>
<feature type="coiled-coil region" evidence="4">
    <location>
        <begin position="276"/>
        <end position="342"/>
    </location>
</feature>
<dbReference type="Proteomes" id="UP000606974">
    <property type="component" value="Unassembled WGS sequence"/>
</dbReference>
<keyword evidence="8" id="KW-1185">Reference proteome</keyword>
<feature type="compositionally biased region" description="Polar residues" evidence="5">
    <location>
        <begin position="22"/>
        <end position="31"/>
    </location>
</feature>
<sequence length="1228" mass="139185">MPSILTRRSRSANPGDEESLPRAQTPSSVAPQDSKRARRDGAEGNESPEGTRPSSAHGLQKRPRVRKAVARQQVDGDAKLVMRQHQPGAIVRVKLHNFVTYSSVEFFPGPNLNMVIGPNGSGKSTLVCAICLGLGWGSQHLGRARDVSEFVKAGCREATIEIELQKDHRTRRNPIITRIIKKEGSKSIYTLNNNPVSGKGVQELARSMNIQIDNLCQFLPQDKVVEFAAMTPVELLQSTQRAAAVPEMLEFHESLKKLRAHQKELLTNSKGDREVLNNLESRQEMQKDDVERLKQRDEIKRKVAWMEKCRPIPRYQDAKAKASAAKERKKILTAELRSLTMELAPALRRVNERQNYEIQVRRALQHGKEISEKADRSAENVLQGVMDLQQKLKDFDGMSEAEIRSIKSKREDKNRIRGIIARIKKQMEEEPEPFDHRAVNDKMAQLNSRRRQIGDTAQEINEQIMDLKRRGQAKVNEKGADQERLAGLDTQSGQQEHKLQQLSRDSYQAWRWIQEHQDQFEHKVYGPPLVECSLKDLRYANAIESLFQENDFKAFTAQSRNDFYTLQRVLNREMRLQDVSLRVCSNSSMDQYPAPLSDADLRDCGMDGWAIDFLAGPAVVLAMLCGEKSLHATAITLRDISQEQFNQLENSNVRSWVVNGTLFQAVRRREYGAAGNSTRTRTLREARIWTNRPVDPAAKDRLQQRIRELESDIATIKEEMVNLTERRRELATENKAILEETETLRTDKEAKQRALTIFKALPTKLTQEEQKLATIDEHLEGVRRRLDNIQKDRDKVLLQKVDTTIKYAEAVAEFRKTHDALLELEMQHIEAKSDFETLKSRNEHVQATLKAKQDEEKAAVEESTRQSAIAKDFIIHVKKLAAEAEALAEAGDTLWKDYLSEYGRKSGDELEADIESEKARLDLTHEGNSNILKEFEDRQKRIDKLRQGLEKFVHQKEEVQSAIEEIREKWEPELDALVAKISDAFSDSFARIGCAGQVAVYKASSSDHEDNADQPAGSDGLDFANWAIHISVKFRESEPLSLLDSHRQSGGERAVSTIFYLMALQSLSRAPFRVVDEINQGMDPRNERMVHGRMVDIACGEDDSNRDKGPGSQYFLITPKLLSGLKYKRGMRVLNIVSGEKMPAYGVGEHRVDFQTWVRRARELGLGKMMGGIGRGVGVEERRVDLGMHLSDNLGGPSHGRVDVGDGTSDEEQMDSVRSQSRLAEVGA</sequence>
<dbReference type="GO" id="GO:0000724">
    <property type="term" value="P:double-strand break repair via homologous recombination"/>
    <property type="evidence" value="ECO:0007669"/>
    <property type="project" value="TreeGrafter"/>
</dbReference>
<evidence type="ECO:0000256" key="3">
    <source>
        <dbReference type="ARBA" id="ARBA00023054"/>
    </source>
</evidence>
<dbReference type="InterPro" id="IPR027417">
    <property type="entry name" value="P-loop_NTPase"/>
</dbReference>
<feature type="coiled-coil region" evidence="4">
    <location>
        <begin position="699"/>
        <end position="741"/>
    </location>
</feature>
<name>A0A8H7E1S8_9EURO</name>
<dbReference type="Pfam" id="PF02463">
    <property type="entry name" value="SMC_N"/>
    <property type="match status" value="1"/>
</dbReference>
<dbReference type="GO" id="GO:0005634">
    <property type="term" value="C:nucleus"/>
    <property type="evidence" value="ECO:0007669"/>
    <property type="project" value="TreeGrafter"/>
</dbReference>